<feature type="transmembrane region" description="Helical" evidence="7">
    <location>
        <begin position="380"/>
        <end position="401"/>
    </location>
</feature>
<feature type="transmembrane region" description="Helical" evidence="7">
    <location>
        <begin position="114"/>
        <end position="137"/>
    </location>
</feature>
<name>A0A917BE76_9ACTN</name>
<feature type="domain" description="Major facilitator superfamily (MFS) profile" evidence="8">
    <location>
        <begin position="23"/>
        <end position="415"/>
    </location>
</feature>
<feature type="transmembrane region" description="Helical" evidence="7">
    <location>
        <begin position="186"/>
        <end position="207"/>
    </location>
</feature>
<dbReference type="InterPro" id="IPR036259">
    <property type="entry name" value="MFS_trans_sf"/>
</dbReference>
<dbReference type="PANTHER" id="PTHR23517">
    <property type="entry name" value="RESISTANCE PROTEIN MDTM, PUTATIVE-RELATED-RELATED"/>
    <property type="match status" value="1"/>
</dbReference>
<feature type="transmembrane region" description="Helical" evidence="7">
    <location>
        <begin position="58"/>
        <end position="78"/>
    </location>
</feature>
<reference evidence="9" key="2">
    <citation type="submission" date="2020-09" db="EMBL/GenBank/DDBJ databases">
        <authorList>
            <person name="Sun Q."/>
            <person name="Zhou Y."/>
        </authorList>
    </citation>
    <scope>NUCLEOTIDE SEQUENCE</scope>
    <source>
        <strain evidence="9">CGMCC 1.16067</strain>
    </source>
</reference>
<keyword evidence="5 7" id="KW-1133">Transmembrane helix</keyword>
<dbReference type="InterPro" id="IPR050171">
    <property type="entry name" value="MFS_Transporters"/>
</dbReference>
<feature type="transmembrane region" description="Helical" evidence="7">
    <location>
        <begin position="158"/>
        <end position="180"/>
    </location>
</feature>
<dbReference type="GO" id="GO:0005886">
    <property type="term" value="C:plasma membrane"/>
    <property type="evidence" value="ECO:0007669"/>
    <property type="project" value="UniProtKB-SubCell"/>
</dbReference>
<dbReference type="AlphaFoldDB" id="A0A917BE76"/>
<keyword evidence="6 7" id="KW-0472">Membrane</keyword>
<accession>A0A917BE76</accession>
<keyword evidence="2" id="KW-0813">Transport</keyword>
<evidence type="ECO:0000256" key="3">
    <source>
        <dbReference type="ARBA" id="ARBA00022475"/>
    </source>
</evidence>
<proteinExistence type="predicted"/>
<dbReference type="InterPro" id="IPR020846">
    <property type="entry name" value="MFS_dom"/>
</dbReference>
<keyword evidence="4 7" id="KW-0812">Transmembrane</keyword>
<dbReference type="InterPro" id="IPR011701">
    <property type="entry name" value="MFS"/>
</dbReference>
<dbReference type="Pfam" id="PF07690">
    <property type="entry name" value="MFS_1"/>
    <property type="match status" value="1"/>
</dbReference>
<dbReference type="RefSeq" id="WP_229660635.1">
    <property type="nucleotide sequence ID" value="NZ_BMKQ01000001.1"/>
</dbReference>
<evidence type="ECO:0000313" key="9">
    <source>
        <dbReference type="EMBL" id="GGF39690.1"/>
    </source>
</evidence>
<evidence type="ECO:0000256" key="2">
    <source>
        <dbReference type="ARBA" id="ARBA00022448"/>
    </source>
</evidence>
<dbReference type="Proteomes" id="UP000649179">
    <property type="component" value="Unassembled WGS sequence"/>
</dbReference>
<feature type="transmembrane region" description="Helical" evidence="7">
    <location>
        <begin position="355"/>
        <end position="374"/>
    </location>
</feature>
<feature type="transmembrane region" description="Helical" evidence="7">
    <location>
        <begin position="291"/>
        <end position="310"/>
    </location>
</feature>
<comment type="subcellular location">
    <subcellularLocation>
        <location evidence="1">Cell membrane</location>
        <topology evidence="1">Multi-pass membrane protein</topology>
    </subcellularLocation>
</comment>
<organism evidence="9 10">
    <name type="scientific">Marmoricola endophyticus</name>
    <dbReference type="NCBI Taxonomy" id="2040280"/>
    <lineage>
        <taxon>Bacteria</taxon>
        <taxon>Bacillati</taxon>
        <taxon>Actinomycetota</taxon>
        <taxon>Actinomycetes</taxon>
        <taxon>Propionibacteriales</taxon>
        <taxon>Nocardioidaceae</taxon>
        <taxon>Marmoricola</taxon>
    </lineage>
</organism>
<dbReference type="EMBL" id="BMKQ01000001">
    <property type="protein sequence ID" value="GGF39690.1"/>
    <property type="molecule type" value="Genomic_DNA"/>
</dbReference>
<evidence type="ECO:0000256" key="4">
    <source>
        <dbReference type="ARBA" id="ARBA00022692"/>
    </source>
</evidence>
<feature type="transmembrane region" description="Helical" evidence="7">
    <location>
        <begin position="316"/>
        <end position="343"/>
    </location>
</feature>
<keyword evidence="3" id="KW-1003">Cell membrane</keyword>
<evidence type="ECO:0000256" key="6">
    <source>
        <dbReference type="ARBA" id="ARBA00023136"/>
    </source>
</evidence>
<dbReference type="SUPFAM" id="SSF103473">
    <property type="entry name" value="MFS general substrate transporter"/>
    <property type="match status" value="1"/>
</dbReference>
<feature type="transmembrane region" description="Helical" evidence="7">
    <location>
        <begin position="90"/>
        <end position="108"/>
    </location>
</feature>
<sequence>MTAILALGPDMGSSGEVSVRHERGFWVVAAVFALVMAFATVPTPLWPIYEADRQMSQLTVTVAFAAYAVGVLVSLFLLGHVSDWVGRRRLLLAAVGAEVVSAGVFLLWPATPGILVARVVCGVGVGMITATATAHLAELHALARPGASPRRAALVSTAANIGGLGLGAFLGGVLAAALPSPLVSPYAVFGVLMLLLAVLLTLAPETVERDPSVRYRPQRVVVPSSARRRYLGAGVAGFGIFMSLGLFTALAPTLLTRLGISRPALTGAAVFAVFVVAATTQMLVTLDPPGLLRAGLPLLALGMVVLAVGVDSGVSAVFVVGALVCGAGIGIGLKGALGTGLALGESGRSGEATAGIFLAAYLGITLPIVGIGLLTQAGVALAAAVTGFAVAVVVVLGLALAMGARPRGGTVPAGS</sequence>
<feature type="transmembrane region" description="Helical" evidence="7">
    <location>
        <begin position="263"/>
        <end position="284"/>
    </location>
</feature>
<evidence type="ECO:0000259" key="8">
    <source>
        <dbReference type="PROSITE" id="PS50850"/>
    </source>
</evidence>
<evidence type="ECO:0000256" key="5">
    <source>
        <dbReference type="ARBA" id="ARBA00022989"/>
    </source>
</evidence>
<feature type="transmembrane region" description="Helical" evidence="7">
    <location>
        <begin position="228"/>
        <end position="251"/>
    </location>
</feature>
<evidence type="ECO:0000256" key="1">
    <source>
        <dbReference type="ARBA" id="ARBA00004651"/>
    </source>
</evidence>
<reference evidence="9" key="1">
    <citation type="journal article" date="2014" name="Int. J. Syst. Evol. Microbiol.">
        <title>Complete genome sequence of Corynebacterium casei LMG S-19264T (=DSM 44701T), isolated from a smear-ripened cheese.</title>
        <authorList>
            <consortium name="US DOE Joint Genome Institute (JGI-PGF)"/>
            <person name="Walter F."/>
            <person name="Albersmeier A."/>
            <person name="Kalinowski J."/>
            <person name="Ruckert C."/>
        </authorList>
    </citation>
    <scope>NUCLEOTIDE SEQUENCE</scope>
    <source>
        <strain evidence="9">CGMCC 1.16067</strain>
    </source>
</reference>
<gene>
    <name evidence="9" type="ORF">GCM10011519_11680</name>
</gene>
<dbReference type="PROSITE" id="PS50850">
    <property type="entry name" value="MFS"/>
    <property type="match status" value="1"/>
</dbReference>
<dbReference type="PANTHER" id="PTHR23517:SF13">
    <property type="entry name" value="MAJOR FACILITATOR SUPERFAMILY MFS_1"/>
    <property type="match status" value="1"/>
</dbReference>
<dbReference type="Gene3D" id="1.20.1250.20">
    <property type="entry name" value="MFS general substrate transporter like domains"/>
    <property type="match status" value="1"/>
</dbReference>
<protein>
    <submittedName>
        <fullName evidence="9">MFS transporter</fullName>
    </submittedName>
</protein>
<evidence type="ECO:0000256" key="7">
    <source>
        <dbReference type="SAM" id="Phobius"/>
    </source>
</evidence>
<evidence type="ECO:0000313" key="10">
    <source>
        <dbReference type="Proteomes" id="UP000649179"/>
    </source>
</evidence>
<feature type="transmembrane region" description="Helical" evidence="7">
    <location>
        <begin position="25"/>
        <end position="46"/>
    </location>
</feature>
<dbReference type="GO" id="GO:0022857">
    <property type="term" value="F:transmembrane transporter activity"/>
    <property type="evidence" value="ECO:0007669"/>
    <property type="project" value="InterPro"/>
</dbReference>
<keyword evidence="10" id="KW-1185">Reference proteome</keyword>
<comment type="caution">
    <text evidence="9">The sequence shown here is derived from an EMBL/GenBank/DDBJ whole genome shotgun (WGS) entry which is preliminary data.</text>
</comment>